<dbReference type="EMBL" id="GBXM01084135">
    <property type="protein sequence ID" value="JAH24442.1"/>
    <property type="molecule type" value="Transcribed_RNA"/>
</dbReference>
<reference evidence="1" key="1">
    <citation type="submission" date="2014-11" db="EMBL/GenBank/DDBJ databases">
        <authorList>
            <person name="Amaro Gonzalez C."/>
        </authorList>
    </citation>
    <scope>NUCLEOTIDE SEQUENCE</scope>
</reference>
<evidence type="ECO:0000313" key="1">
    <source>
        <dbReference type="EMBL" id="JAH24442.1"/>
    </source>
</evidence>
<name>A0A0E9R6P7_ANGAN</name>
<organism evidence="1">
    <name type="scientific">Anguilla anguilla</name>
    <name type="common">European freshwater eel</name>
    <name type="synonym">Muraena anguilla</name>
    <dbReference type="NCBI Taxonomy" id="7936"/>
    <lineage>
        <taxon>Eukaryota</taxon>
        <taxon>Metazoa</taxon>
        <taxon>Chordata</taxon>
        <taxon>Craniata</taxon>
        <taxon>Vertebrata</taxon>
        <taxon>Euteleostomi</taxon>
        <taxon>Actinopterygii</taxon>
        <taxon>Neopterygii</taxon>
        <taxon>Teleostei</taxon>
        <taxon>Anguilliformes</taxon>
        <taxon>Anguillidae</taxon>
        <taxon>Anguilla</taxon>
    </lineage>
</organism>
<sequence>MEGGAVYPSTLFTKGKPRSACNIWRSFNIRSIVTEQTDF</sequence>
<accession>A0A0E9R6P7</accession>
<dbReference type="AlphaFoldDB" id="A0A0E9R6P7"/>
<proteinExistence type="predicted"/>
<protein>
    <submittedName>
        <fullName evidence="1">Uncharacterized protein</fullName>
    </submittedName>
</protein>
<reference evidence="1" key="2">
    <citation type="journal article" date="2015" name="Fish Shellfish Immunol.">
        <title>Early steps in the European eel (Anguilla anguilla)-Vibrio vulnificus interaction in the gills: Role of the RtxA13 toxin.</title>
        <authorList>
            <person name="Callol A."/>
            <person name="Pajuelo D."/>
            <person name="Ebbesson L."/>
            <person name="Teles M."/>
            <person name="MacKenzie S."/>
            <person name="Amaro C."/>
        </authorList>
    </citation>
    <scope>NUCLEOTIDE SEQUENCE</scope>
</reference>